<dbReference type="PANTHER" id="PTHR37984">
    <property type="entry name" value="PROTEIN CBG26694"/>
    <property type="match status" value="1"/>
</dbReference>
<dbReference type="InterPro" id="IPR001584">
    <property type="entry name" value="Integrase_cat-core"/>
</dbReference>
<evidence type="ECO:0000259" key="8">
    <source>
        <dbReference type="PROSITE" id="PS50994"/>
    </source>
</evidence>
<dbReference type="SUPFAM" id="SSF53098">
    <property type="entry name" value="Ribonuclease H-like"/>
    <property type="match status" value="1"/>
</dbReference>
<sequence>MNAYFSSIGTELAAQLPAYLSAPQIGTGTADDPTDIPTLAVINIHEGTVKSKILNLKTNKATGPDEVAPRLLTLLEETMAPPLASLFMSSFKTGVVFLEWKTAKLTTVHKKDDETDRGNNRPLSILSVLSQISESCVNDATVDHVLNYRLLEPSNVRIYGYQPKVPLGVLGKFSTTLESEMKKLLAKFYAVKGSSGSLLGWKTSQDLSLLQTVQQVKLLPSKLETVTPSGLLAEYDDLFHGLGKLNNYQIKLHIDKEVTPIAQPHRRVPFHVCLECWSGWAGSNPRPPAQQSNALSIGLSGRRLNWHPNQEKNTEISVDASPVGLAAILSQVDPKTGDSHVITYASCSLTATEQRYSQTGREALAVVWACERLHLYIYGKPVTVYTDHKPLVSIYGNPSLKLPARIERWPLRLQPYQITVKYRRGEVNLADYLSRHPAKHEAETSRQQKVAEEYVSYLATSSTSKALKTQEIETATQDDATLQAVAEVIVKGSWHCEIKRPCVDAVEFRPLERVKDELTVSSSGNLILGGTRIVVPKSLQDHVINLAHEGHQWLVKTKSLLRERVWFPHIDKLVESKVKSCEASMIATPECKREPLQTSPLPAAPWKKLSLDFAEIPNKEYLPLITDDYSTYPVVEIVKSTAATTVIPKLDKVFSEFGIPDLVKSDNGSSFNGRKWSYVIGEVERFVRTVKKVIKTARLEHKSYKQELSRMLRNYRATPSSDTAIGQPDQAAAKAKMKERADNKRYVKPSAIKEGDIVLVKRDETKKKGDTPHNPIPRTVIETKGSMVTAENAGGVPITRNPSFSRACPTSRPPVKGKRTPTVTVLRCSSMVHLQDATPGVRELVQPKLANYVLDRHSSI</sequence>
<dbReference type="Gene3D" id="1.10.340.70">
    <property type="match status" value="1"/>
</dbReference>
<dbReference type="EMBL" id="LSMT01000056">
    <property type="protein sequence ID" value="PFX30057.1"/>
    <property type="molecule type" value="Genomic_DNA"/>
</dbReference>
<dbReference type="GO" id="GO:0004519">
    <property type="term" value="F:endonuclease activity"/>
    <property type="evidence" value="ECO:0007669"/>
    <property type="project" value="UniProtKB-KW"/>
</dbReference>
<protein>
    <submittedName>
        <fullName evidence="9">Retrovirus-related Pol polyprotein</fullName>
    </submittedName>
</protein>
<dbReference type="InterPro" id="IPR043502">
    <property type="entry name" value="DNA/RNA_pol_sf"/>
</dbReference>
<keyword evidence="1" id="KW-0808">Transferase</keyword>
<evidence type="ECO:0000256" key="5">
    <source>
        <dbReference type="ARBA" id="ARBA00022801"/>
    </source>
</evidence>
<dbReference type="OrthoDB" id="5953333at2759"/>
<feature type="region of interest" description="Disordered" evidence="7">
    <location>
        <begin position="794"/>
        <end position="821"/>
    </location>
</feature>
<feature type="domain" description="Integrase catalytic" evidence="8">
    <location>
        <begin position="601"/>
        <end position="717"/>
    </location>
</feature>
<dbReference type="GO" id="GO:0003964">
    <property type="term" value="F:RNA-directed DNA polymerase activity"/>
    <property type="evidence" value="ECO:0007669"/>
    <property type="project" value="UniProtKB-KW"/>
</dbReference>
<accession>A0A2B4SNG7</accession>
<organism evidence="9 10">
    <name type="scientific">Stylophora pistillata</name>
    <name type="common">Smooth cauliflower coral</name>
    <dbReference type="NCBI Taxonomy" id="50429"/>
    <lineage>
        <taxon>Eukaryota</taxon>
        <taxon>Metazoa</taxon>
        <taxon>Cnidaria</taxon>
        <taxon>Anthozoa</taxon>
        <taxon>Hexacorallia</taxon>
        <taxon>Scleractinia</taxon>
        <taxon>Astrocoeniina</taxon>
        <taxon>Pocilloporidae</taxon>
        <taxon>Stylophora</taxon>
    </lineage>
</organism>
<evidence type="ECO:0000256" key="3">
    <source>
        <dbReference type="ARBA" id="ARBA00022722"/>
    </source>
</evidence>
<dbReference type="PANTHER" id="PTHR37984:SF11">
    <property type="entry name" value="INTEGRASE CATALYTIC DOMAIN-CONTAINING PROTEIN"/>
    <property type="match status" value="1"/>
</dbReference>
<dbReference type="PROSITE" id="PS50994">
    <property type="entry name" value="INTEGRASE"/>
    <property type="match status" value="1"/>
</dbReference>
<evidence type="ECO:0000256" key="2">
    <source>
        <dbReference type="ARBA" id="ARBA00022695"/>
    </source>
</evidence>
<evidence type="ECO:0000256" key="4">
    <source>
        <dbReference type="ARBA" id="ARBA00022759"/>
    </source>
</evidence>
<keyword evidence="2" id="KW-0548">Nucleotidyltransferase</keyword>
<evidence type="ECO:0000313" key="10">
    <source>
        <dbReference type="Proteomes" id="UP000225706"/>
    </source>
</evidence>
<dbReference type="GO" id="GO:0016787">
    <property type="term" value="F:hydrolase activity"/>
    <property type="evidence" value="ECO:0007669"/>
    <property type="project" value="UniProtKB-KW"/>
</dbReference>
<evidence type="ECO:0000313" key="9">
    <source>
        <dbReference type="EMBL" id="PFX30057.1"/>
    </source>
</evidence>
<dbReference type="GO" id="GO:0015074">
    <property type="term" value="P:DNA integration"/>
    <property type="evidence" value="ECO:0007669"/>
    <property type="project" value="InterPro"/>
</dbReference>
<keyword evidence="4" id="KW-0255">Endonuclease</keyword>
<gene>
    <name evidence="9" type="primary">pol</name>
    <name evidence="9" type="ORF">AWC38_SpisGene5148</name>
</gene>
<dbReference type="InterPro" id="IPR036397">
    <property type="entry name" value="RNaseH_sf"/>
</dbReference>
<keyword evidence="3" id="KW-0540">Nuclease</keyword>
<dbReference type="STRING" id="50429.A0A2B4SNG7"/>
<dbReference type="Gene3D" id="3.30.420.10">
    <property type="entry name" value="Ribonuclease H-like superfamily/Ribonuclease H"/>
    <property type="match status" value="1"/>
</dbReference>
<dbReference type="SUPFAM" id="SSF56672">
    <property type="entry name" value="DNA/RNA polymerases"/>
    <property type="match status" value="1"/>
</dbReference>
<proteinExistence type="predicted"/>
<dbReference type="InterPro" id="IPR041373">
    <property type="entry name" value="RT_RNaseH"/>
</dbReference>
<dbReference type="GO" id="GO:0003676">
    <property type="term" value="F:nucleic acid binding"/>
    <property type="evidence" value="ECO:0007669"/>
    <property type="project" value="InterPro"/>
</dbReference>
<dbReference type="Proteomes" id="UP000225706">
    <property type="component" value="Unassembled WGS sequence"/>
</dbReference>
<dbReference type="InterPro" id="IPR041588">
    <property type="entry name" value="Integrase_H2C2"/>
</dbReference>
<evidence type="ECO:0000256" key="7">
    <source>
        <dbReference type="SAM" id="MobiDB-lite"/>
    </source>
</evidence>
<dbReference type="Pfam" id="PF17921">
    <property type="entry name" value="Integrase_H2C2"/>
    <property type="match status" value="1"/>
</dbReference>
<keyword evidence="6" id="KW-0695">RNA-directed DNA polymerase</keyword>
<evidence type="ECO:0000256" key="1">
    <source>
        <dbReference type="ARBA" id="ARBA00022679"/>
    </source>
</evidence>
<keyword evidence="10" id="KW-1185">Reference proteome</keyword>
<dbReference type="InterPro" id="IPR050951">
    <property type="entry name" value="Retrovirus_Pol_polyprotein"/>
</dbReference>
<comment type="caution">
    <text evidence="9">The sequence shown here is derived from an EMBL/GenBank/DDBJ whole genome shotgun (WGS) entry which is preliminary data.</text>
</comment>
<reference evidence="10" key="1">
    <citation type="journal article" date="2017" name="bioRxiv">
        <title>Comparative analysis of the genomes of Stylophora pistillata and Acropora digitifera provides evidence for extensive differences between species of corals.</title>
        <authorList>
            <person name="Voolstra C.R."/>
            <person name="Li Y."/>
            <person name="Liew Y.J."/>
            <person name="Baumgarten S."/>
            <person name="Zoccola D."/>
            <person name="Flot J.-F."/>
            <person name="Tambutte S."/>
            <person name="Allemand D."/>
            <person name="Aranda M."/>
        </authorList>
    </citation>
    <scope>NUCLEOTIDE SEQUENCE [LARGE SCALE GENOMIC DNA]</scope>
</reference>
<dbReference type="FunFam" id="3.10.20.370:FF:000001">
    <property type="entry name" value="Retrovirus-related Pol polyprotein from transposon 17.6-like protein"/>
    <property type="match status" value="1"/>
</dbReference>
<dbReference type="Pfam" id="PF17917">
    <property type="entry name" value="RT_RNaseH"/>
    <property type="match status" value="1"/>
</dbReference>
<evidence type="ECO:0000256" key="6">
    <source>
        <dbReference type="ARBA" id="ARBA00022918"/>
    </source>
</evidence>
<name>A0A2B4SNG7_STYPI</name>
<keyword evidence="5" id="KW-0378">Hydrolase</keyword>
<dbReference type="CDD" id="cd09274">
    <property type="entry name" value="RNase_HI_RT_Ty3"/>
    <property type="match status" value="1"/>
</dbReference>
<dbReference type="AlphaFoldDB" id="A0A2B4SNG7"/>
<dbReference type="InterPro" id="IPR012337">
    <property type="entry name" value="RNaseH-like_sf"/>
</dbReference>